<dbReference type="SUPFAM" id="SSF56176">
    <property type="entry name" value="FAD-binding/transporter-associated domain-like"/>
    <property type="match status" value="1"/>
</dbReference>
<dbReference type="Gene3D" id="3.30.465.10">
    <property type="match status" value="1"/>
</dbReference>
<feature type="domain" description="FAD-binding PCMH-type" evidence="5">
    <location>
        <begin position="29"/>
        <end position="197"/>
    </location>
</feature>
<dbReference type="Pfam" id="PF01565">
    <property type="entry name" value="FAD_binding_4"/>
    <property type="match status" value="1"/>
</dbReference>
<feature type="chain" id="PRO_5031258062" evidence="4">
    <location>
        <begin position="17"/>
        <end position="458"/>
    </location>
</feature>
<evidence type="ECO:0000256" key="4">
    <source>
        <dbReference type="SAM" id="SignalP"/>
    </source>
</evidence>
<name>A0A7Y2K328_9BURK</name>
<dbReference type="InterPro" id="IPR036318">
    <property type="entry name" value="FAD-bd_PCMH-like_sf"/>
</dbReference>
<dbReference type="GO" id="GO:0071949">
    <property type="term" value="F:FAD binding"/>
    <property type="evidence" value="ECO:0007669"/>
    <property type="project" value="InterPro"/>
</dbReference>
<dbReference type="EMBL" id="JABAIV010000012">
    <property type="protein sequence ID" value="NNG25665.1"/>
    <property type="molecule type" value="Genomic_DNA"/>
</dbReference>
<keyword evidence="2" id="KW-0274">FAD</keyword>
<keyword evidence="7" id="KW-1185">Reference proteome</keyword>
<evidence type="ECO:0000313" key="7">
    <source>
        <dbReference type="Proteomes" id="UP000533905"/>
    </source>
</evidence>
<dbReference type="InterPro" id="IPR007173">
    <property type="entry name" value="ALO_C"/>
</dbReference>
<dbReference type="PANTHER" id="PTHR43762:SF1">
    <property type="entry name" value="D-ARABINONO-1,4-LACTONE OXIDASE"/>
    <property type="match status" value="1"/>
</dbReference>
<keyword evidence="1" id="KW-0285">Flavoprotein</keyword>
<organism evidence="6 7">
    <name type="scientific">Telluria aromaticivorans</name>
    <dbReference type="NCBI Taxonomy" id="2725995"/>
    <lineage>
        <taxon>Bacteria</taxon>
        <taxon>Pseudomonadati</taxon>
        <taxon>Pseudomonadota</taxon>
        <taxon>Betaproteobacteria</taxon>
        <taxon>Burkholderiales</taxon>
        <taxon>Oxalobacteraceae</taxon>
        <taxon>Telluria group</taxon>
        <taxon>Telluria</taxon>
    </lineage>
</organism>
<dbReference type="InterPro" id="IPR016171">
    <property type="entry name" value="Vanillyl_alc_oxidase_C-sub2"/>
</dbReference>
<dbReference type="AlphaFoldDB" id="A0A7Y2K328"/>
<gene>
    <name evidence="6" type="ORF">HGB41_22015</name>
</gene>
<dbReference type="SUPFAM" id="SSF55103">
    <property type="entry name" value="FAD-linked oxidases, C-terminal domain"/>
    <property type="match status" value="1"/>
</dbReference>
<evidence type="ECO:0000256" key="3">
    <source>
        <dbReference type="ARBA" id="ARBA00023002"/>
    </source>
</evidence>
<comment type="caution">
    <text evidence="6">The sequence shown here is derived from an EMBL/GenBank/DDBJ whole genome shotgun (WGS) entry which is preliminary data.</text>
</comment>
<evidence type="ECO:0000313" key="6">
    <source>
        <dbReference type="EMBL" id="NNG25665.1"/>
    </source>
</evidence>
<dbReference type="InterPro" id="IPR016164">
    <property type="entry name" value="FAD-linked_Oxase-like_C"/>
</dbReference>
<dbReference type="InterPro" id="IPR010031">
    <property type="entry name" value="FAD_lactone_oxidase-like"/>
</dbReference>
<feature type="signal peptide" evidence="4">
    <location>
        <begin position="1"/>
        <end position="16"/>
    </location>
</feature>
<evidence type="ECO:0000256" key="1">
    <source>
        <dbReference type="ARBA" id="ARBA00022630"/>
    </source>
</evidence>
<dbReference type="PROSITE" id="PS51387">
    <property type="entry name" value="FAD_PCMH"/>
    <property type="match status" value="1"/>
</dbReference>
<evidence type="ECO:0000259" key="5">
    <source>
        <dbReference type="PROSITE" id="PS51387"/>
    </source>
</evidence>
<dbReference type="InterPro" id="IPR006094">
    <property type="entry name" value="Oxid_FAD_bind_N"/>
</dbReference>
<dbReference type="GO" id="GO:0016020">
    <property type="term" value="C:membrane"/>
    <property type="evidence" value="ECO:0007669"/>
    <property type="project" value="InterPro"/>
</dbReference>
<reference evidence="6 7" key="1">
    <citation type="submission" date="2020-04" db="EMBL/GenBank/DDBJ databases">
        <title>Massilia sp. nov., a cold adapted bacteria isolated from Arctic soil.</title>
        <authorList>
            <person name="Son J."/>
            <person name="Ka J.-O."/>
        </authorList>
    </citation>
    <scope>NUCLEOTIDE SEQUENCE [LARGE SCALE GENOMIC DNA]</scope>
    <source>
        <strain evidence="6 7">ML15P13</strain>
    </source>
</reference>
<dbReference type="GO" id="GO:0003885">
    <property type="term" value="F:D-arabinono-1,4-lactone oxidase activity"/>
    <property type="evidence" value="ECO:0007669"/>
    <property type="project" value="InterPro"/>
</dbReference>
<dbReference type="InterPro" id="IPR016169">
    <property type="entry name" value="FAD-bd_PCMH_sub2"/>
</dbReference>
<dbReference type="InterPro" id="IPR016166">
    <property type="entry name" value="FAD-bd_PCMH"/>
</dbReference>
<dbReference type="PANTHER" id="PTHR43762">
    <property type="entry name" value="L-GULONOLACTONE OXIDASE"/>
    <property type="match status" value="1"/>
</dbReference>
<proteinExistence type="predicted"/>
<accession>A0A7Y2K328</accession>
<dbReference type="Pfam" id="PF04030">
    <property type="entry name" value="ALO"/>
    <property type="match status" value="1"/>
</dbReference>
<keyword evidence="3" id="KW-0560">Oxidoreductase</keyword>
<sequence length="458" mass="50126">MAGAGLLSLLPAPALAAPGITIANVTGLYPVQVSRVAAPLSTAEVAAAIRNWPGKIAVGGGRYSMGGQAAITGGLHLDMRGMKGLVRLDADARVARVQAGMRWRDLQDLLDPLGLAVHTMQSFSNFTVGGAVSVSAHGRYVGHGPVVNSVRALQLVLADGSIVEATRTRNRELFRAAAGGYGAVGVITEVELDLALNTRIERVVEAVALEDYPRYFRREVHGSGCIFHNADLLPPLFNAPVAVSWRTTARPVTEPARLVARGQSYGLNQNVLFAMTELPRGELLRTHLVHPLLLAQPAVKWRNHEASLDVAELEPHTRAMSTYVLQEYFIPVRHFTGFARAMALVIRKHEAQVVNVSVRHSPADPVSLLPWAKEEVFSFVVYYKQRTGQGAQRHAGVWTRAMIETALGFGGRYYLPYQLHATRDQFNRAYPEAAQLRALKRQVDPAGRFSNELWARYL</sequence>
<dbReference type="Gene3D" id="1.10.45.10">
    <property type="entry name" value="Vanillyl-alcohol Oxidase, Chain A, domain 4"/>
    <property type="match status" value="1"/>
</dbReference>
<evidence type="ECO:0000256" key="2">
    <source>
        <dbReference type="ARBA" id="ARBA00022827"/>
    </source>
</evidence>
<dbReference type="Proteomes" id="UP000533905">
    <property type="component" value="Unassembled WGS sequence"/>
</dbReference>
<keyword evidence="4" id="KW-0732">Signal</keyword>
<protein>
    <submittedName>
        <fullName evidence="6">FAD-binding oxidoreductase</fullName>
    </submittedName>
</protein>